<protein>
    <submittedName>
        <fullName evidence="3">Uncharacterized protein</fullName>
    </submittedName>
</protein>
<dbReference type="Proteomes" id="UP001189429">
    <property type="component" value="Unassembled WGS sequence"/>
</dbReference>
<evidence type="ECO:0000313" key="4">
    <source>
        <dbReference type="Proteomes" id="UP001189429"/>
    </source>
</evidence>
<evidence type="ECO:0000256" key="1">
    <source>
        <dbReference type="PROSITE-ProRule" id="PRU00259"/>
    </source>
</evidence>
<evidence type="ECO:0000313" key="3">
    <source>
        <dbReference type="EMBL" id="CAK0891066.1"/>
    </source>
</evidence>
<gene>
    <name evidence="3" type="ORF">PCOR1329_LOCUS71119</name>
</gene>
<reference evidence="3" key="1">
    <citation type="submission" date="2023-10" db="EMBL/GenBank/DDBJ databases">
        <authorList>
            <person name="Chen Y."/>
            <person name="Shah S."/>
            <person name="Dougan E. K."/>
            <person name="Thang M."/>
            <person name="Chan C."/>
        </authorList>
    </citation>
    <scope>NUCLEOTIDE SEQUENCE [LARGE SCALE GENOMIC DNA]</scope>
</reference>
<dbReference type="EMBL" id="CAUYUJ010019423">
    <property type="protein sequence ID" value="CAK0891066.1"/>
    <property type="molecule type" value="Genomic_DNA"/>
</dbReference>
<keyword evidence="4" id="KW-1185">Reference proteome</keyword>
<evidence type="ECO:0000256" key="2">
    <source>
        <dbReference type="SAM" id="MobiDB-lite"/>
    </source>
</evidence>
<comment type="caution">
    <text evidence="3">The sequence shown here is derived from an EMBL/GenBank/DDBJ whole genome shotgun (WGS) entry which is preliminary data.</text>
</comment>
<accession>A0ABN9WW12</accession>
<dbReference type="SUPFAM" id="SSF48371">
    <property type="entry name" value="ARM repeat"/>
    <property type="match status" value="1"/>
</dbReference>
<dbReference type="InterPro" id="IPR000225">
    <property type="entry name" value="Armadillo"/>
</dbReference>
<dbReference type="Gene3D" id="1.25.10.10">
    <property type="entry name" value="Leucine-rich Repeat Variant"/>
    <property type="match status" value="1"/>
</dbReference>
<dbReference type="InterPro" id="IPR016024">
    <property type="entry name" value="ARM-type_fold"/>
</dbReference>
<feature type="repeat" description="ARM" evidence="1">
    <location>
        <begin position="308"/>
        <end position="339"/>
    </location>
</feature>
<dbReference type="PROSITE" id="PS50176">
    <property type="entry name" value="ARM_REPEAT"/>
    <property type="match status" value="1"/>
</dbReference>
<feature type="compositionally biased region" description="Basic and acidic residues" evidence="2">
    <location>
        <begin position="541"/>
        <end position="567"/>
    </location>
</feature>
<proteinExistence type="predicted"/>
<organism evidence="3 4">
    <name type="scientific">Prorocentrum cordatum</name>
    <dbReference type="NCBI Taxonomy" id="2364126"/>
    <lineage>
        <taxon>Eukaryota</taxon>
        <taxon>Sar</taxon>
        <taxon>Alveolata</taxon>
        <taxon>Dinophyceae</taxon>
        <taxon>Prorocentrales</taxon>
        <taxon>Prorocentraceae</taxon>
        <taxon>Prorocentrum</taxon>
    </lineage>
</organism>
<dbReference type="InterPro" id="IPR011989">
    <property type="entry name" value="ARM-like"/>
</dbReference>
<sequence length="863" mass="97547">MKIATGCMHSAVSVKKYTVPPGSRRRQKKMPSYIQVEADGGRRAPWEGQLQGKGTSGSRAWWVLVKGRLDSPWEPHEEEELVAFIDAGKPTGEGKELAWPRHGRDEKWTWNRLQVTAVRHPPPHPHLIGVYAHTIDNCWQHTTRPRKGSAPRIAPGTRRGHDQEWTLLGGVEGKEGHPTKEFEIHVDCQPRKPVVFMYSDGEITLLYQKVQYIIMTKWEFNDRVMMMLLSKRYFNKVYFHHSHGEGALHDRDHAHKVQKEKADLADRVRCLGKLLDSNASLDLQAFVCKTVMGMMSGEVDEDGDLCTLALDSLVKLLKKNNLFIATYATAALVNLSKDRPVVKGILLGMHIADLCMKNLDTRDEDLMVYTLMLVAHLTKAGLGNGGREACRVPRAESALGIISRALLAAHVGAARLRLRAAAGEQARYYRSDSNSDAVMYIYPKRAQNFLIVTTDLEENQYDDTNTVLVYALISRQEREAFEREGVLPQRKVAWTVLAIDKGKGHAATLTIDVLGAAGAGAQKADHAVTLRVTVDQGGQLKAKDAKGARGKKDEKDARSENRAKDSWQDTVEGDYVSMKKTEFVFEKKGLKRKEQVYIKALDGPRWWCIGNKLREMDPSCSVNHDYEVPQREYDAPSHPDVVAHNWIDPADTPDEEGYPPFDKWEMTKVDAFHETPRVTTHVLHSKEKLLVQLCIVIGQLANEEHYRALFLYHYMPIEYGSEVRENKHTMDCLLFMFHQVASIGDILNDVTFNKLKHQAPLSKVVFAMKQLCANDTEQKKKVGKSVIVPLVRCLHTCHPAKDKLLTELVFQSFTLLQMTLSAVWENMQLLLSVHRGENESKLEDAKDLKKETSNYAVEALSRT</sequence>
<name>A0ABN9WW12_9DINO</name>
<feature type="region of interest" description="Disordered" evidence="2">
    <location>
        <begin position="541"/>
        <end position="568"/>
    </location>
</feature>